<evidence type="ECO:0000259" key="6">
    <source>
        <dbReference type="PROSITE" id="PS51891"/>
    </source>
</evidence>
<evidence type="ECO:0000256" key="1">
    <source>
        <dbReference type="ARBA" id="ARBA00005495"/>
    </source>
</evidence>
<proteinExistence type="inferred from homology"/>
<sequence>MPDKHNHKGAVNEHVGKENAGAADEAHQFQSGARTDRKEDEWKHNPPYRVHEDDEKFPAKWTGGCHCGKVKYQLSREKPLASKFCHCTTCQRLHGSPFQWAAIFHKDDINFTHGIHDLGWYDPTNKSNTHHLPCKVQCAFCRTPIMDEGRNMILLFPTLIEGINEGDAREAFKPTCHMFYPQRVVDFNGDGIVKWKGLDNQSDLVDDDGSVLVEYEEGMKDKEMDEKKRKTVSDGKFHETERKEKDLKI</sequence>
<comment type="caution">
    <text evidence="7">The sequence shown here is derived from an EMBL/GenBank/DDBJ whole genome shotgun (WGS) entry which is preliminary data.</text>
</comment>
<dbReference type="EMBL" id="JAKLMC020000004">
    <property type="protein sequence ID" value="KAK5956708.1"/>
    <property type="molecule type" value="Genomic_DNA"/>
</dbReference>
<protein>
    <recommendedName>
        <fullName evidence="6">CENP-V/GFA domain-containing protein</fullName>
    </recommendedName>
</protein>
<dbReference type="InterPro" id="IPR011057">
    <property type="entry name" value="Mss4-like_sf"/>
</dbReference>
<dbReference type="AlphaFoldDB" id="A0AAN8EQS0"/>
<evidence type="ECO:0000256" key="2">
    <source>
        <dbReference type="ARBA" id="ARBA00022723"/>
    </source>
</evidence>
<organism evidence="7 8">
    <name type="scientific">Knufia fluminis</name>
    <dbReference type="NCBI Taxonomy" id="191047"/>
    <lineage>
        <taxon>Eukaryota</taxon>
        <taxon>Fungi</taxon>
        <taxon>Dikarya</taxon>
        <taxon>Ascomycota</taxon>
        <taxon>Pezizomycotina</taxon>
        <taxon>Eurotiomycetes</taxon>
        <taxon>Chaetothyriomycetidae</taxon>
        <taxon>Chaetothyriales</taxon>
        <taxon>Trichomeriaceae</taxon>
        <taxon>Knufia</taxon>
    </lineage>
</organism>
<dbReference type="GO" id="GO:0016846">
    <property type="term" value="F:carbon-sulfur lyase activity"/>
    <property type="evidence" value="ECO:0007669"/>
    <property type="project" value="InterPro"/>
</dbReference>
<keyword evidence="3" id="KW-0862">Zinc</keyword>
<dbReference type="GO" id="GO:0046872">
    <property type="term" value="F:metal ion binding"/>
    <property type="evidence" value="ECO:0007669"/>
    <property type="project" value="UniProtKB-KW"/>
</dbReference>
<feature type="region of interest" description="Disordered" evidence="5">
    <location>
        <begin position="1"/>
        <end position="49"/>
    </location>
</feature>
<dbReference type="PROSITE" id="PS51891">
    <property type="entry name" value="CENP_V_GFA"/>
    <property type="match status" value="1"/>
</dbReference>
<evidence type="ECO:0000256" key="5">
    <source>
        <dbReference type="SAM" id="MobiDB-lite"/>
    </source>
</evidence>
<feature type="compositionally biased region" description="Basic and acidic residues" evidence="5">
    <location>
        <begin position="1"/>
        <end position="17"/>
    </location>
</feature>
<accession>A0AAN8EQS0</accession>
<comment type="similarity">
    <text evidence="1">Belongs to the Gfa family.</text>
</comment>
<dbReference type="Proteomes" id="UP001316803">
    <property type="component" value="Unassembled WGS sequence"/>
</dbReference>
<feature type="region of interest" description="Disordered" evidence="5">
    <location>
        <begin position="218"/>
        <end position="249"/>
    </location>
</feature>
<keyword evidence="4" id="KW-0456">Lyase</keyword>
<evidence type="ECO:0000256" key="4">
    <source>
        <dbReference type="ARBA" id="ARBA00023239"/>
    </source>
</evidence>
<name>A0AAN8EQS0_9EURO</name>
<gene>
    <name evidence="7" type="ORF">OHC33_002195</name>
</gene>
<keyword evidence="8" id="KW-1185">Reference proteome</keyword>
<keyword evidence="2" id="KW-0479">Metal-binding</keyword>
<evidence type="ECO:0000313" key="7">
    <source>
        <dbReference type="EMBL" id="KAK5956708.1"/>
    </source>
</evidence>
<dbReference type="InterPro" id="IPR006913">
    <property type="entry name" value="CENP-V/GFA"/>
</dbReference>
<dbReference type="PANTHER" id="PTHR33337">
    <property type="entry name" value="GFA DOMAIN-CONTAINING PROTEIN"/>
    <property type="match status" value="1"/>
</dbReference>
<feature type="domain" description="CENP-V/GFA" evidence="6">
    <location>
        <begin position="61"/>
        <end position="181"/>
    </location>
</feature>
<dbReference type="Pfam" id="PF04828">
    <property type="entry name" value="GFA"/>
    <property type="match status" value="1"/>
</dbReference>
<dbReference type="PANTHER" id="PTHR33337:SF40">
    <property type="entry name" value="CENP-V_GFA DOMAIN-CONTAINING PROTEIN-RELATED"/>
    <property type="match status" value="1"/>
</dbReference>
<dbReference type="Gene3D" id="3.90.1590.10">
    <property type="entry name" value="glutathione-dependent formaldehyde- activating enzyme (gfa)"/>
    <property type="match status" value="1"/>
</dbReference>
<evidence type="ECO:0000313" key="8">
    <source>
        <dbReference type="Proteomes" id="UP001316803"/>
    </source>
</evidence>
<feature type="compositionally biased region" description="Basic and acidic residues" evidence="5">
    <location>
        <begin position="34"/>
        <end position="49"/>
    </location>
</feature>
<evidence type="ECO:0000256" key="3">
    <source>
        <dbReference type="ARBA" id="ARBA00022833"/>
    </source>
</evidence>
<dbReference type="SUPFAM" id="SSF51316">
    <property type="entry name" value="Mss4-like"/>
    <property type="match status" value="1"/>
</dbReference>
<reference evidence="7 8" key="1">
    <citation type="submission" date="2022-12" db="EMBL/GenBank/DDBJ databases">
        <title>Genomic features and morphological characterization of a novel Knufia sp. strain isolated from spacecraft assembly facility.</title>
        <authorList>
            <person name="Teixeira M."/>
            <person name="Chander A.M."/>
            <person name="Stajich J.E."/>
            <person name="Venkateswaran K."/>
        </authorList>
    </citation>
    <scope>NUCLEOTIDE SEQUENCE [LARGE SCALE GENOMIC DNA]</scope>
    <source>
        <strain evidence="7 8">FJI-L2-BK-P2</strain>
    </source>
</reference>